<dbReference type="PANTHER" id="PTHR38013:SF1">
    <property type="entry name" value="GLYCOPROTEIN_POLYSACCHARIDE METABOLISM"/>
    <property type="match status" value="1"/>
</dbReference>
<protein>
    <recommendedName>
        <fullName evidence="3">Lipoprotein</fullName>
    </recommendedName>
</protein>
<dbReference type="STRING" id="1445510.YC6258_02092"/>
<reference evidence="1 2" key="1">
    <citation type="submission" date="2014-01" db="EMBL/GenBank/DDBJ databases">
        <title>Full genme sequencing of cellulolytic bacterium Gynuella sunshinyii YC6258T gen. nov., sp. nov.</title>
        <authorList>
            <person name="Khan H."/>
            <person name="Chung E.J."/>
            <person name="Chung Y.R."/>
        </authorList>
    </citation>
    <scope>NUCLEOTIDE SEQUENCE [LARGE SCALE GENOMIC DNA]</scope>
    <source>
        <strain evidence="1 2">YC6258</strain>
    </source>
</reference>
<keyword evidence="2" id="KW-1185">Reference proteome</keyword>
<dbReference type="InterPro" id="IPR039366">
    <property type="entry name" value="Pilotin"/>
</dbReference>
<evidence type="ECO:0000313" key="1">
    <source>
        <dbReference type="EMBL" id="AJQ94134.1"/>
    </source>
</evidence>
<evidence type="ECO:0000313" key="2">
    <source>
        <dbReference type="Proteomes" id="UP000032266"/>
    </source>
</evidence>
<accession>A0A0C5VUR3</accession>
<dbReference type="PANTHER" id="PTHR38013">
    <property type="entry name" value="GLYCOPROTEIN/POLYSACCHARIDE METABOLISM"/>
    <property type="match status" value="1"/>
</dbReference>
<organism evidence="1 2">
    <name type="scientific">Gynuella sunshinyii YC6258</name>
    <dbReference type="NCBI Taxonomy" id="1445510"/>
    <lineage>
        <taxon>Bacteria</taxon>
        <taxon>Pseudomonadati</taxon>
        <taxon>Pseudomonadota</taxon>
        <taxon>Gammaproteobacteria</taxon>
        <taxon>Oceanospirillales</taxon>
        <taxon>Saccharospirillaceae</taxon>
        <taxon>Gynuella</taxon>
    </lineage>
</organism>
<dbReference type="InterPro" id="IPR053196">
    <property type="entry name" value="Lipoprotein_YbaY-like"/>
</dbReference>
<name>A0A0C5VUR3_9GAMM</name>
<proteinExistence type="predicted"/>
<dbReference type="KEGG" id="gsn:YC6258_02092"/>
<dbReference type="Proteomes" id="UP000032266">
    <property type="component" value="Chromosome"/>
</dbReference>
<sequence length="134" mass="14677">MLSLTLLLIPACQNAEDDSQIQAQVTGTLNIKDGNSLQDISEAHVMLIDYSIADASYVLIAETSITELDHLPIEFSIPYNSAEIKESNFYGISASLIKVNGDGDEIEIYTSTQSYPVLTNGFGDETHLILEKIH</sequence>
<dbReference type="HOGENOM" id="CLU_1893262_0_0_6"/>
<dbReference type="EMBL" id="CP007142">
    <property type="protein sequence ID" value="AJQ94134.1"/>
    <property type="molecule type" value="Genomic_DNA"/>
</dbReference>
<gene>
    <name evidence="1" type="ORF">YC6258_02092</name>
</gene>
<dbReference type="AlphaFoldDB" id="A0A0C5VUR3"/>
<evidence type="ECO:0008006" key="3">
    <source>
        <dbReference type="Google" id="ProtNLM"/>
    </source>
</evidence>
<dbReference type="Pfam" id="PF09619">
    <property type="entry name" value="YscW"/>
    <property type="match status" value="1"/>
</dbReference>